<gene>
    <name evidence="4" type="ORF">GCM10017579_17500</name>
</gene>
<dbReference type="InterPro" id="IPR032710">
    <property type="entry name" value="NTF2-like_dom_sf"/>
</dbReference>
<dbReference type="SUPFAM" id="SSF54427">
    <property type="entry name" value="NTF2-like"/>
    <property type="match status" value="1"/>
</dbReference>
<evidence type="ECO:0000256" key="2">
    <source>
        <dbReference type="HAMAP-Rule" id="MF_00612"/>
    </source>
</evidence>
<reference evidence="4" key="1">
    <citation type="journal article" date="2014" name="Int. J. Syst. Evol. Microbiol.">
        <title>Complete genome of a new Firmicutes species belonging to the dominant human colonic microbiota ('Ruminococcus bicirculans') reveals two chromosomes and a selective capacity to utilize plant glucans.</title>
        <authorList>
            <consortium name="NISC Comparative Sequencing Program"/>
            <person name="Wegmann U."/>
            <person name="Louis P."/>
            <person name="Goesmann A."/>
            <person name="Henrissat B."/>
            <person name="Duncan S.H."/>
            <person name="Flint H.J."/>
        </authorList>
    </citation>
    <scope>NUCLEOTIDE SEQUENCE</scope>
    <source>
        <strain evidence="4">VKM Ac-1246</strain>
    </source>
</reference>
<dbReference type="InterPro" id="IPR023006">
    <property type="entry name" value="YchJ-like"/>
</dbReference>
<keyword evidence="5" id="KW-1185">Reference proteome</keyword>
<proteinExistence type="inferred from homology"/>
<evidence type="ECO:0000256" key="1">
    <source>
        <dbReference type="ARBA" id="ARBA00010839"/>
    </source>
</evidence>
<dbReference type="RefSeq" id="WP_189120445.1">
    <property type="nucleotide sequence ID" value="NZ_BMRK01000023.1"/>
</dbReference>
<comment type="similarity">
    <text evidence="1 2">Belongs to the UPF0225 family.</text>
</comment>
<accession>A0ABQ5SV66</accession>
<dbReference type="Pfam" id="PF17775">
    <property type="entry name" value="YchJ_M-like"/>
    <property type="match status" value="1"/>
</dbReference>
<dbReference type="HAMAP" id="MF_00612">
    <property type="entry name" value="UPF0225"/>
    <property type="match status" value="1"/>
</dbReference>
<dbReference type="PANTHER" id="PTHR33747:SF1">
    <property type="entry name" value="ADENYLATE CYCLASE-ASSOCIATED CAP C-TERMINAL DOMAIN-CONTAINING PROTEIN"/>
    <property type="match status" value="1"/>
</dbReference>
<dbReference type="Pfam" id="PF02810">
    <property type="entry name" value="SEC-C"/>
    <property type="match status" value="1"/>
</dbReference>
<evidence type="ECO:0000313" key="4">
    <source>
        <dbReference type="EMBL" id="GLJ67714.1"/>
    </source>
</evidence>
<dbReference type="Proteomes" id="UP001142292">
    <property type="component" value="Unassembled WGS sequence"/>
</dbReference>
<evidence type="ECO:0000259" key="3">
    <source>
        <dbReference type="Pfam" id="PF17775"/>
    </source>
</evidence>
<dbReference type="InterPro" id="IPR048469">
    <property type="entry name" value="YchJ-like_M"/>
</dbReference>
<name>A0ABQ5SV66_9ACTN</name>
<sequence>MSPFGSSSAGSALSAALTQECPCGSGQRYALCCHRLHRGGALAETPEELMRSRYAAYALGDWDYIFRTWHPGTRPDDLGVAAPDPRMRWTGLEIEGSGLDDDTHGWVAFRASFQAPSGDGVLAEHSRFEVRAGRWFYVDGDIAED</sequence>
<feature type="domain" description="YchJ-like middle NTF2-like" evidence="3">
    <location>
        <begin position="45"/>
        <end position="140"/>
    </location>
</feature>
<dbReference type="Gene3D" id="3.10.450.50">
    <property type="match status" value="1"/>
</dbReference>
<dbReference type="EMBL" id="BSEL01000004">
    <property type="protein sequence ID" value="GLJ67714.1"/>
    <property type="molecule type" value="Genomic_DNA"/>
</dbReference>
<comment type="caution">
    <text evidence="4">The sequence shown here is derived from an EMBL/GenBank/DDBJ whole genome shotgun (WGS) entry which is preliminary data.</text>
</comment>
<protein>
    <recommendedName>
        <fullName evidence="2">UPF0225 protein GCM10017579_17500</fullName>
    </recommendedName>
</protein>
<dbReference type="InterPro" id="IPR004027">
    <property type="entry name" value="SEC_C_motif"/>
</dbReference>
<organism evidence="4 5">
    <name type="scientific">Nocardioides luteus</name>
    <dbReference type="NCBI Taxonomy" id="1844"/>
    <lineage>
        <taxon>Bacteria</taxon>
        <taxon>Bacillati</taxon>
        <taxon>Actinomycetota</taxon>
        <taxon>Actinomycetes</taxon>
        <taxon>Propionibacteriales</taxon>
        <taxon>Nocardioidaceae</taxon>
        <taxon>Nocardioides</taxon>
    </lineage>
</organism>
<reference evidence="4" key="2">
    <citation type="submission" date="2023-01" db="EMBL/GenBank/DDBJ databases">
        <authorList>
            <person name="Sun Q."/>
            <person name="Evtushenko L."/>
        </authorList>
    </citation>
    <scope>NUCLEOTIDE SEQUENCE</scope>
    <source>
        <strain evidence="4">VKM Ac-1246</strain>
    </source>
</reference>
<dbReference type="SUPFAM" id="SSF103642">
    <property type="entry name" value="Sec-C motif"/>
    <property type="match status" value="1"/>
</dbReference>
<dbReference type="PANTHER" id="PTHR33747">
    <property type="entry name" value="UPF0225 PROTEIN SCO1677"/>
    <property type="match status" value="1"/>
</dbReference>
<evidence type="ECO:0000313" key="5">
    <source>
        <dbReference type="Proteomes" id="UP001142292"/>
    </source>
</evidence>